<keyword evidence="3" id="KW-1185">Reference proteome</keyword>
<sequence length="279" mass="29921">MKSLILFTLATGITATAIQNLSFNTGLDKIKRQFPPPTADFEEDQCSIGGALQSLTGTPVIPLSCFPELTAQARQWCRDNGYVTPSNQLVDPFPSNARAVPGQPIPSPGAGGAFFDSTKKTKREEAIVYPECRLKVRGDIWIGQSYAELLREQCDCLSQPFDSCDITYDGGGPAAGGNAVDNTLYTATGRECCESCISRKNCLASAFQAEVRVGNKGLCQHLVKYAPLDGTGVEVTNHCPLGRDPLIDGPIRQPNKTGNVYAGRCFAAESRVSILPVPT</sequence>
<feature type="chain" id="PRO_5042892616" description="Apple domain-containing protein" evidence="1">
    <location>
        <begin position="16"/>
        <end position="279"/>
    </location>
</feature>
<proteinExistence type="predicted"/>
<dbReference type="AlphaFoldDB" id="A0AAN7AIG7"/>
<keyword evidence="1" id="KW-0732">Signal</keyword>
<reference evidence="2" key="2">
    <citation type="submission" date="2023-05" db="EMBL/GenBank/DDBJ databases">
        <authorList>
            <consortium name="Lawrence Berkeley National Laboratory"/>
            <person name="Steindorff A."/>
            <person name="Hensen N."/>
            <person name="Bonometti L."/>
            <person name="Westerberg I."/>
            <person name="Brannstrom I.O."/>
            <person name="Guillou S."/>
            <person name="Cros-Aarteil S."/>
            <person name="Calhoun S."/>
            <person name="Haridas S."/>
            <person name="Kuo A."/>
            <person name="Mondo S."/>
            <person name="Pangilinan J."/>
            <person name="Riley R."/>
            <person name="Labutti K."/>
            <person name="Andreopoulos B."/>
            <person name="Lipzen A."/>
            <person name="Chen C."/>
            <person name="Yanf M."/>
            <person name="Daum C."/>
            <person name="Ng V."/>
            <person name="Clum A."/>
            <person name="Ohm R."/>
            <person name="Martin F."/>
            <person name="Silar P."/>
            <person name="Natvig D."/>
            <person name="Lalanne C."/>
            <person name="Gautier V."/>
            <person name="Ament-Velasquez S.L."/>
            <person name="Kruys A."/>
            <person name="Hutchinson M.I."/>
            <person name="Powell A.J."/>
            <person name="Barry K."/>
            <person name="Miller A.N."/>
            <person name="Grigoriev I.V."/>
            <person name="Debuchy R."/>
            <person name="Gladieux P."/>
            <person name="Thoren M.H."/>
            <person name="Johannesson H."/>
        </authorList>
    </citation>
    <scope>NUCLEOTIDE SEQUENCE</scope>
    <source>
        <strain evidence="2">PSN309</strain>
    </source>
</reference>
<evidence type="ECO:0000313" key="2">
    <source>
        <dbReference type="EMBL" id="KAK4188468.1"/>
    </source>
</evidence>
<accession>A0AAN7AIG7</accession>
<evidence type="ECO:0000313" key="3">
    <source>
        <dbReference type="Proteomes" id="UP001302126"/>
    </source>
</evidence>
<evidence type="ECO:0000256" key="1">
    <source>
        <dbReference type="SAM" id="SignalP"/>
    </source>
</evidence>
<organism evidence="2 3">
    <name type="scientific">Podospora australis</name>
    <dbReference type="NCBI Taxonomy" id="1536484"/>
    <lineage>
        <taxon>Eukaryota</taxon>
        <taxon>Fungi</taxon>
        <taxon>Dikarya</taxon>
        <taxon>Ascomycota</taxon>
        <taxon>Pezizomycotina</taxon>
        <taxon>Sordariomycetes</taxon>
        <taxon>Sordariomycetidae</taxon>
        <taxon>Sordariales</taxon>
        <taxon>Podosporaceae</taxon>
        <taxon>Podospora</taxon>
    </lineage>
</organism>
<evidence type="ECO:0008006" key="4">
    <source>
        <dbReference type="Google" id="ProtNLM"/>
    </source>
</evidence>
<protein>
    <recommendedName>
        <fullName evidence="4">Apple domain-containing protein</fullName>
    </recommendedName>
</protein>
<comment type="caution">
    <text evidence="2">The sequence shown here is derived from an EMBL/GenBank/DDBJ whole genome shotgun (WGS) entry which is preliminary data.</text>
</comment>
<gene>
    <name evidence="2" type="ORF">QBC35DRAFT_195874</name>
</gene>
<reference evidence="2" key="1">
    <citation type="journal article" date="2023" name="Mol. Phylogenet. Evol.">
        <title>Genome-scale phylogeny and comparative genomics of the fungal order Sordariales.</title>
        <authorList>
            <person name="Hensen N."/>
            <person name="Bonometti L."/>
            <person name="Westerberg I."/>
            <person name="Brannstrom I.O."/>
            <person name="Guillou S."/>
            <person name="Cros-Aarteil S."/>
            <person name="Calhoun S."/>
            <person name="Haridas S."/>
            <person name="Kuo A."/>
            <person name="Mondo S."/>
            <person name="Pangilinan J."/>
            <person name="Riley R."/>
            <person name="LaButti K."/>
            <person name="Andreopoulos B."/>
            <person name="Lipzen A."/>
            <person name="Chen C."/>
            <person name="Yan M."/>
            <person name="Daum C."/>
            <person name="Ng V."/>
            <person name="Clum A."/>
            <person name="Steindorff A."/>
            <person name="Ohm R.A."/>
            <person name="Martin F."/>
            <person name="Silar P."/>
            <person name="Natvig D.O."/>
            <person name="Lalanne C."/>
            <person name="Gautier V."/>
            <person name="Ament-Velasquez S.L."/>
            <person name="Kruys A."/>
            <person name="Hutchinson M.I."/>
            <person name="Powell A.J."/>
            <person name="Barry K."/>
            <person name="Miller A.N."/>
            <person name="Grigoriev I.V."/>
            <person name="Debuchy R."/>
            <person name="Gladieux P."/>
            <person name="Hiltunen Thoren M."/>
            <person name="Johannesson H."/>
        </authorList>
    </citation>
    <scope>NUCLEOTIDE SEQUENCE</scope>
    <source>
        <strain evidence="2">PSN309</strain>
    </source>
</reference>
<name>A0AAN7AIG7_9PEZI</name>
<feature type="signal peptide" evidence="1">
    <location>
        <begin position="1"/>
        <end position="15"/>
    </location>
</feature>
<dbReference type="Proteomes" id="UP001302126">
    <property type="component" value="Unassembled WGS sequence"/>
</dbReference>
<dbReference type="EMBL" id="MU864388">
    <property type="protein sequence ID" value="KAK4188468.1"/>
    <property type="molecule type" value="Genomic_DNA"/>
</dbReference>